<dbReference type="PANTHER" id="PTHR13278">
    <property type="entry name" value="ZINC FINGER PROTEIN 830"/>
    <property type="match status" value="1"/>
</dbReference>
<organism evidence="8 9">
    <name type="scientific">Echria macrotheca</name>
    <dbReference type="NCBI Taxonomy" id="438768"/>
    <lineage>
        <taxon>Eukaryota</taxon>
        <taxon>Fungi</taxon>
        <taxon>Dikarya</taxon>
        <taxon>Ascomycota</taxon>
        <taxon>Pezizomycotina</taxon>
        <taxon>Sordariomycetes</taxon>
        <taxon>Sordariomycetidae</taxon>
        <taxon>Sordariales</taxon>
        <taxon>Schizotheciaceae</taxon>
        <taxon>Echria</taxon>
    </lineage>
</organism>
<evidence type="ECO:0000313" key="9">
    <source>
        <dbReference type="Proteomes" id="UP001239445"/>
    </source>
</evidence>
<dbReference type="SUPFAM" id="SSF57667">
    <property type="entry name" value="beta-beta-alpha zinc fingers"/>
    <property type="match status" value="1"/>
</dbReference>
<feature type="compositionally biased region" description="Low complexity" evidence="7">
    <location>
        <begin position="58"/>
        <end position="68"/>
    </location>
</feature>
<feature type="compositionally biased region" description="Polar residues" evidence="7">
    <location>
        <begin position="217"/>
        <end position="228"/>
    </location>
</feature>
<feature type="region of interest" description="Disordered" evidence="7">
    <location>
        <begin position="333"/>
        <end position="388"/>
    </location>
</feature>
<evidence type="ECO:0000256" key="5">
    <source>
        <dbReference type="ARBA" id="ARBA00023054"/>
    </source>
</evidence>
<evidence type="ECO:0000256" key="6">
    <source>
        <dbReference type="ARBA" id="ARBA00023242"/>
    </source>
</evidence>
<dbReference type="EMBL" id="MU839828">
    <property type="protein sequence ID" value="KAK1759887.1"/>
    <property type="molecule type" value="Genomic_DNA"/>
</dbReference>
<evidence type="ECO:0000256" key="7">
    <source>
        <dbReference type="SAM" id="MobiDB-lite"/>
    </source>
</evidence>
<name>A0AAJ0BL07_9PEZI</name>
<accession>A0AAJ0BL07</accession>
<feature type="compositionally biased region" description="Polar residues" evidence="7">
    <location>
        <begin position="170"/>
        <end position="187"/>
    </location>
</feature>
<reference evidence="8" key="1">
    <citation type="submission" date="2023-06" db="EMBL/GenBank/DDBJ databases">
        <title>Genome-scale phylogeny and comparative genomics of the fungal order Sordariales.</title>
        <authorList>
            <consortium name="Lawrence Berkeley National Laboratory"/>
            <person name="Hensen N."/>
            <person name="Bonometti L."/>
            <person name="Westerberg I."/>
            <person name="Brannstrom I.O."/>
            <person name="Guillou S."/>
            <person name="Cros-Aarteil S."/>
            <person name="Calhoun S."/>
            <person name="Haridas S."/>
            <person name="Kuo A."/>
            <person name="Mondo S."/>
            <person name="Pangilinan J."/>
            <person name="Riley R."/>
            <person name="Labutti K."/>
            <person name="Andreopoulos B."/>
            <person name="Lipzen A."/>
            <person name="Chen C."/>
            <person name="Yanf M."/>
            <person name="Daum C."/>
            <person name="Ng V."/>
            <person name="Clum A."/>
            <person name="Steindorff A."/>
            <person name="Ohm R."/>
            <person name="Martin F."/>
            <person name="Silar P."/>
            <person name="Natvig D."/>
            <person name="Lalanne C."/>
            <person name="Gautier V."/>
            <person name="Ament-Velasquez S.L."/>
            <person name="Kruys A."/>
            <person name="Hutchinson M.I."/>
            <person name="Powell A.J."/>
            <person name="Barry K."/>
            <person name="Miller A.N."/>
            <person name="Grigoriev I.V."/>
            <person name="Debuchy R."/>
            <person name="Gladieux P."/>
            <person name="Thoren M.H."/>
            <person name="Johannesson H."/>
        </authorList>
    </citation>
    <scope>NUCLEOTIDE SEQUENCE</scope>
    <source>
        <strain evidence="8">PSN4</strain>
    </source>
</reference>
<evidence type="ECO:0000256" key="4">
    <source>
        <dbReference type="ARBA" id="ARBA00022833"/>
    </source>
</evidence>
<dbReference type="GO" id="GO:0044773">
    <property type="term" value="P:mitotic DNA damage checkpoint signaling"/>
    <property type="evidence" value="ECO:0007669"/>
    <property type="project" value="TreeGrafter"/>
</dbReference>
<sequence length="388" mass="41992">MADVRALLRQQRAARRIEHPNAAYSEAGKLLCVLCHEHIKTESLWDQHVRSMGHRQRVQAQQVSSASANGDEAGNRTGGGGQSHKRKIDEDEDMADATAEEELVRKKRSKPDMTLSDTTARDDSKQHPTNGGPNKPQTPPFTRRQSSTPTIGVEMQIPSRPATPVAIRETASNPSSATGTSSVTTPKSAPLGRSPLIPQDATDAQLPPRLIQAAPEQPSNATISTEGDTQIDDVWAAFEADLVHGASEKAAKPPAVAGFASEAVISAPAMTAAEIAAAAKSEEEERSKRRALVDIQIEDEREDATRALETEFEVMEELEARARKLRERREALRIQRGEEATSSSGAVAVGNPDKGVALGKENAAVEENDEDDEDDEGEDDWVGFRFRA</sequence>
<gene>
    <name evidence="8" type="ORF">QBC47DRAFT_373262</name>
</gene>
<evidence type="ECO:0000313" key="8">
    <source>
        <dbReference type="EMBL" id="KAK1759887.1"/>
    </source>
</evidence>
<dbReference type="InterPro" id="IPR036236">
    <property type="entry name" value="Znf_C2H2_sf"/>
</dbReference>
<keyword evidence="6" id="KW-0539">Nucleus</keyword>
<dbReference type="GO" id="GO:0033260">
    <property type="term" value="P:nuclear DNA replication"/>
    <property type="evidence" value="ECO:0007669"/>
    <property type="project" value="TreeGrafter"/>
</dbReference>
<keyword evidence="5" id="KW-0175">Coiled coil</keyword>
<evidence type="ECO:0000256" key="2">
    <source>
        <dbReference type="ARBA" id="ARBA00022723"/>
    </source>
</evidence>
<protein>
    <recommendedName>
        <fullName evidence="10">Coiled-coil domain-containing protein 16</fullName>
    </recommendedName>
</protein>
<dbReference type="InterPro" id="IPR040050">
    <property type="entry name" value="ZNF830-like"/>
</dbReference>
<keyword evidence="4" id="KW-0862">Zinc</keyword>
<dbReference type="AlphaFoldDB" id="A0AAJ0BL07"/>
<feature type="compositionally biased region" description="Acidic residues" evidence="7">
    <location>
        <begin position="90"/>
        <end position="101"/>
    </location>
</feature>
<dbReference type="PANTHER" id="PTHR13278:SF0">
    <property type="entry name" value="ZINC FINGER PROTEIN 830"/>
    <property type="match status" value="1"/>
</dbReference>
<keyword evidence="2" id="KW-0479">Metal-binding</keyword>
<feature type="compositionally biased region" description="Acidic residues" evidence="7">
    <location>
        <begin position="364"/>
        <end position="381"/>
    </location>
</feature>
<dbReference type="GO" id="GO:0008270">
    <property type="term" value="F:zinc ion binding"/>
    <property type="evidence" value="ECO:0007669"/>
    <property type="project" value="UniProtKB-KW"/>
</dbReference>
<dbReference type="GO" id="GO:0033314">
    <property type="term" value="P:mitotic DNA replication checkpoint signaling"/>
    <property type="evidence" value="ECO:0007669"/>
    <property type="project" value="TreeGrafter"/>
</dbReference>
<feature type="region of interest" description="Disordered" evidence="7">
    <location>
        <begin position="53"/>
        <end position="228"/>
    </location>
</feature>
<dbReference type="Proteomes" id="UP001239445">
    <property type="component" value="Unassembled WGS sequence"/>
</dbReference>
<proteinExistence type="predicted"/>
<evidence type="ECO:0000256" key="1">
    <source>
        <dbReference type="ARBA" id="ARBA00004123"/>
    </source>
</evidence>
<keyword evidence="9" id="KW-1185">Reference proteome</keyword>
<evidence type="ECO:0000256" key="3">
    <source>
        <dbReference type="ARBA" id="ARBA00022771"/>
    </source>
</evidence>
<dbReference type="GO" id="GO:0003676">
    <property type="term" value="F:nucleic acid binding"/>
    <property type="evidence" value="ECO:0007669"/>
    <property type="project" value="InterPro"/>
</dbReference>
<evidence type="ECO:0008006" key="10">
    <source>
        <dbReference type="Google" id="ProtNLM"/>
    </source>
</evidence>
<dbReference type="GO" id="GO:0005681">
    <property type="term" value="C:spliceosomal complex"/>
    <property type="evidence" value="ECO:0007669"/>
    <property type="project" value="InterPro"/>
</dbReference>
<comment type="caution">
    <text evidence="8">The sequence shown here is derived from an EMBL/GenBank/DDBJ whole genome shotgun (WGS) entry which is preliminary data.</text>
</comment>
<comment type="subcellular location">
    <subcellularLocation>
        <location evidence="1">Nucleus</location>
    </subcellularLocation>
</comment>
<dbReference type="Gene3D" id="3.30.160.60">
    <property type="entry name" value="Classic Zinc Finger"/>
    <property type="match status" value="1"/>
</dbReference>
<keyword evidence="3" id="KW-0863">Zinc-finger</keyword>